<dbReference type="SUPFAM" id="SSF88723">
    <property type="entry name" value="PIN domain-like"/>
    <property type="match status" value="1"/>
</dbReference>
<dbReference type="CDD" id="cd18689">
    <property type="entry name" value="PIN_VapC-like"/>
    <property type="match status" value="1"/>
</dbReference>
<gene>
    <name evidence="2" type="ORF">S01H4_14333</name>
</gene>
<sequence length="109" mass="12621">ILNEILERKAKGCMSVMNWGEIFYNTMRQQGIKVAETIITQFNKYQIQLIDVDKKLTYQAAKLKAKYTVAYADCFAAALSLKMKALLVTGDPEFRKLEHEIKIEWITNE</sequence>
<dbReference type="InterPro" id="IPR029060">
    <property type="entry name" value="PIN-like_dom_sf"/>
</dbReference>
<evidence type="ECO:0000259" key="1">
    <source>
        <dbReference type="Pfam" id="PF01850"/>
    </source>
</evidence>
<evidence type="ECO:0000313" key="2">
    <source>
        <dbReference type="EMBL" id="GAG60779.1"/>
    </source>
</evidence>
<proteinExistence type="predicted"/>
<protein>
    <recommendedName>
        <fullName evidence="1">PIN domain-containing protein</fullName>
    </recommendedName>
</protein>
<dbReference type="Gene3D" id="3.40.50.1010">
    <property type="entry name" value="5'-nuclease"/>
    <property type="match status" value="1"/>
</dbReference>
<feature type="domain" description="PIN" evidence="1">
    <location>
        <begin position="4"/>
        <end position="98"/>
    </location>
</feature>
<dbReference type="EMBL" id="BART01006288">
    <property type="protein sequence ID" value="GAG60779.1"/>
    <property type="molecule type" value="Genomic_DNA"/>
</dbReference>
<accession>X0YVL1</accession>
<dbReference type="AlphaFoldDB" id="X0YVL1"/>
<name>X0YVL1_9ZZZZ</name>
<organism evidence="2">
    <name type="scientific">marine sediment metagenome</name>
    <dbReference type="NCBI Taxonomy" id="412755"/>
    <lineage>
        <taxon>unclassified sequences</taxon>
        <taxon>metagenomes</taxon>
        <taxon>ecological metagenomes</taxon>
    </lineage>
</organism>
<comment type="caution">
    <text evidence="2">The sequence shown here is derived from an EMBL/GenBank/DDBJ whole genome shotgun (WGS) entry which is preliminary data.</text>
</comment>
<dbReference type="InterPro" id="IPR002716">
    <property type="entry name" value="PIN_dom"/>
</dbReference>
<reference evidence="2" key="1">
    <citation type="journal article" date="2014" name="Front. Microbiol.">
        <title>High frequency of phylogenetically diverse reductive dehalogenase-homologous genes in deep subseafloor sedimentary metagenomes.</title>
        <authorList>
            <person name="Kawai M."/>
            <person name="Futagami T."/>
            <person name="Toyoda A."/>
            <person name="Takaki Y."/>
            <person name="Nishi S."/>
            <person name="Hori S."/>
            <person name="Arai W."/>
            <person name="Tsubouchi T."/>
            <person name="Morono Y."/>
            <person name="Uchiyama I."/>
            <person name="Ito T."/>
            <person name="Fujiyama A."/>
            <person name="Inagaki F."/>
            <person name="Takami H."/>
        </authorList>
    </citation>
    <scope>NUCLEOTIDE SEQUENCE</scope>
    <source>
        <strain evidence="2">Expedition CK06-06</strain>
    </source>
</reference>
<feature type="non-terminal residue" evidence="2">
    <location>
        <position position="1"/>
    </location>
</feature>
<dbReference type="Pfam" id="PF01850">
    <property type="entry name" value="PIN"/>
    <property type="match status" value="1"/>
</dbReference>